<dbReference type="InterPro" id="IPR008964">
    <property type="entry name" value="Invasin/intimin_cell_adhesion"/>
</dbReference>
<feature type="signal peptide" evidence="4">
    <location>
        <begin position="1"/>
        <end position="21"/>
    </location>
</feature>
<dbReference type="InterPro" id="IPR013320">
    <property type="entry name" value="ConA-like_dom_sf"/>
</dbReference>
<evidence type="ECO:0000313" key="7">
    <source>
        <dbReference type="Proteomes" id="UP000198670"/>
    </source>
</evidence>
<keyword evidence="7" id="KW-1185">Reference proteome</keyword>
<dbReference type="InterPro" id="IPR006558">
    <property type="entry name" value="LamG-like"/>
</dbReference>
<dbReference type="Pfam" id="PF13385">
    <property type="entry name" value="Laminin_G_3"/>
    <property type="match status" value="1"/>
</dbReference>
<evidence type="ECO:0000256" key="1">
    <source>
        <dbReference type="ARBA" id="ARBA00022729"/>
    </source>
</evidence>
<evidence type="ECO:0000313" key="6">
    <source>
        <dbReference type="EMBL" id="SFJ96018.1"/>
    </source>
</evidence>
<dbReference type="SMART" id="SM00560">
    <property type="entry name" value="LamGL"/>
    <property type="match status" value="1"/>
</dbReference>
<dbReference type="Pfam" id="PF13585">
    <property type="entry name" value="CHU_C"/>
    <property type="match status" value="1"/>
</dbReference>
<dbReference type="Gene3D" id="2.60.40.1080">
    <property type="match status" value="1"/>
</dbReference>
<dbReference type="InterPro" id="IPR036116">
    <property type="entry name" value="FN3_sf"/>
</dbReference>
<evidence type="ECO:0000256" key="2">
    <source>
        <dbReference type="ARBA" id="ARBA00023157"/>
    </source>
</evidence>
<dbReference type="Proteomes" id="UP000198670">
    <property type="component" value="Unassembled WGS sequence"/>
</dbReference>
<feature type="chain" id="PRO_5011641575" evidence="4">
    <location>
        <begin position="22"/>
        <end position="2737"/>
    </location>
</feature>
<dbReference type="SUPFAM" id="SSF49373">
    <property type="entry name" value="Invasin/intimin cell-adhesion fragments"/>
    <property type="match status" value="1"/>
</dbReference>
<organism evidence="6 7">
    <name type="scientific">Parapedobacter indicus</name>
    <dbReference type="NCBI Taxonomy" id="1477437"/>
    <lineage>
        <taxon>Bacteria</taxon>
        <taxon>Pseudomonadati</taxon>
        <taxon>Bacteroidota</taxon>
        <taxon>Sphingobacteriia</taxon>
        <taxon>Sphingobacteriales</taxon>
        <taxon>Sphingobacteriaceae</taxon>
        <taxon>Parapedobacter</taxon>
    </lineage>
</organism>
<dbReference type="Gene3D" id="2.60.120.200">
    <property type="match status" value="1"/>
</dbReference>
<sequence>MRKLLPILCLFLLLTNLRTQAQVQPGDLAFTSFNFNSDFVYTMSNNPNGTWSFVVLKDLSAGTVLFFTNTGWNADEAAFLPRVADTDPVISLTLSSTLTAGTVVTWKETINSNVIATGAFDALGLDGTTAFPRSTAYNDKGMILRKESSSIRADRGDQILCYTTPDNTWDNATRTFIAAINVNRTDPEDDLGNRAAVDAVTGWHATPENDFDFSSVPAGLTNGVNCLSVELPGAAETYSGYRYIGTTTGDAATLRAAINDRANWMNSGTTALPANLAPVAASFTVSAGSGTEAEFWFDDFEDSVNPSSGTRAPSNQGGTGTPHTAYFKRTNNSEIDLATISDGDYSGFEGSWFWAGEDHDAVFGAGNAEQQIEWTGIDISGKTDISFKGSFAAQSTNPAWESTAFDYSHDDYVLVEYSIDGAPYQTLIDFRANTGQEPEAGILNTYKQLAEDTNGDKIGEGTVLTKAFNEFSKSIPGTGSTLSLRIRAYSNNTFNEEWAIDNFRLLTADAGPPPPIITSANYDASTGTLVVTGTDFVALSGSDNDIDVDKLTVTGEGGATYTLTSNDVEITDATSFTVVLNSTDHEAVNQRFNKNGTTSTGGTAYNLAAAEDWAAGVDPSTNVADLTGNGVTVSNVAVPTITSANYDAGTGTLLVTGTGFLSLAGANNDIVANKFTFTGEGGTTYTLTDTQNEEISSWTSFMLILSATDKAGLLALLNKDGTSAEDGTTYNLAAAEDWAAGAHAAMVTADLTGNGITVANVPVAPTVTTSAASAVVATSATLGGDVTADGGAAVTARGIVWNLTGDPTTADPNVPAAAGGTGVFNRTVGLPAGRTIFVRAYATNTQGTAYGNEIELITPAATPPGNALAFNGSQYITIDASGSAATDFGGNSSFTIEAWIKPDNFTGNPTIFGHKNGGTPTAGYALFLLGDGRLYLEGTGSGKGSEAAVETGKWNHVAVAFEYSGTGNVGQAAFYINGEEAGGGGEMSVASTGVSGRIGAFSSGQQPFRGDIDEVKIWNAVRTQEQIAAGVTSVTPASSSGLVLCYNVDQGVPEGTNTALNTLYDQTSNGFQGVLSGFALTGTTTNWKDSYAMVVPVAAAASDTDADEFTANWSAPVHGEVDSYLLDVATDALFTDFVTGYQGKDVGTALSAEVTGRDLEITYYYRVRATHGGVIGGASQTIEVPPASKPVVSVSTTPVDYLPGGPAVAVAPDAVLADDDSDVLSEVTVTFTARPGGTSDYMGLFVPQANYANDHGISYNFNTAGGVLTLSGTASIADYQYVLRGAAYLYTGTAGTAPRNDRTLDIVAQDEDGMESEPVTVTIAFPAMGPDDNNVLYVDKNVSGGNGSGDSWANAIPELADALKWAEENKAGWTPAQPLQLWVATGIYKPLHEVEASGDPRDRGFKLVQNVQLYGGFDPANGIASLDDDRILPDPASTSNQGTVLSGDLDNNDVADGLPVGDNAYHVVLALGVSGGPHLDENTVLDGFTIAGGKADDDSELDFVNEGYAIDRNQGGGMVFGYAYPAVRNVALKHNQAEYGGGAAVQWADGPPVTFNSVSVIGNQAAIYGGGMYASAGSIYLTGSLLAGNHAGVGVGGSGIHMSTTGNLQLTNVTLTDNTGGAGGISLLDDEQAILRNSLVWNNSISGAIDDASAYNIIGNGSTMFVDAASNDYRPAAGSTAVNAGDPAIDLAIFPGGPDAAMDLSGAVRLQGGTIDIGALESAFEDLDDVGNDSPIAMTTAYGSALDEVAIPADFTVEVTLTDGSVEEVEVDPDTDNWVLTSSGTYDGEVAGTYSFEVPLILPATTETPWFTNTQELKAAVALTVNKGTPSWSVAVGGETAAEGSTLNRTYGDAEQLTFELGDWDGDALDITFDVTEGEELVDIGGFPMLQGIGVGTVEVEVTLPETDNFEESVATFTVEIAPKAITFVPVADQTKGYGATDPADYGYELALGSELVDGDVFADIVSGTSRETGEDVGTYDIAVAFEGTKADYYDITFVTDNNAFAITPATLTVAADGGQGKVYGSAEPALTYSATGFELTDDESILTGALERASGENVDSYTINQGTLDAGGNYTIAFAGADFAITPATLTVTADAGQGKVYGSAEAALTYSATGFELTDDESILTGALERASGEDVDSYAITQGTLDAGGNYTMAFAGADFAITPATLTISADAGQDKVYGSAEPALTYSATGFELMDDESILTGALIRAPGEDVDSYAITQGTLDAGGNYTMAFAGADFAITPATLTIAADAGQGKVYGSAEPALTYSATGFELTDDESILTGALIRAPGEGMDNYAINQGTLDAGGNYTIAFTGEDFVITQLSVTVTADNETKVFGTADPELSYSVAPALVAGDRFTGALSREPGEAVGSYGITQGSLALSDNYALAFNGAELEITASGVLDITFADGSFVYDGTAKFLEIGRELPEGTSVSYQNNSRTDAGSQEVTATVSGGNYQTLVLTAVLTVTPAERTLAFPALEAKTYGDNGFNGGASASSGEEITYTSSNPAVAEITAAGQIRITGAGEATITATVPENGNYVNRPETRRTLVVGKATQTISFNAPAEVNRDAGTVQLDVTASSGLPVSLTIDDEQVATLSGTALNVLRLGTVTITATQAGDVNHEAAEPVTVRVRVVDPASDFAVRVHPAVSPNGDGINEFLIIEGIRDFPKNRVRVINRNGTVVWEASGYDNDRVAFRGIGTGQQLLPAGTYFYIVEIGTGSGTEYRKGYFVLRY</sequence>
<keyword evidence="1 4" id="KW-0732">Signal</keyword>
<name>A0A1I3VKW1_9SPHI</name>
<evidence type="ECO:0000256" key="4">
    <source>
        <dbReference type="SAM" id="SignalP"/>
    </source>
</evidence>
<feature type="domain" description="LamG-like jellyroll fold" evidence="5">
    <location>
        <begin position="892"/>
        <end position="1025"/>
    </location>
</feature>
<dbReference type="RefSeq" id="WP_143073027.1">
    <property type="nucleotide sequence ID" value="NZ_FOQO01000018.1"/>
</dbReference>
<accession>A0A1I3VKW1</accession>
<dbReference type="GO" id="GO:0005975">
    <property type="term" value="P:carbohydrate metabolic process"/>
    <property type="evidence" value="ECO:0007669"/>
    <property type="project" value="UniProtKB-ARBA"/>
</dbReference>
<feature type="region of interest" description="Disordered" evidence="3">
    <location>
        <begin position="1426"/>
        <end position="1445"/>
    </location>
</feature>
<evidence type="ECO:0000259" key="5">
    <source>
        <dbReference type="SMART" id="SM00560"/>
    </source>
</evidence>
<dbReference type="Pfam" id="PF18676">
    <property type="entry name" value="MBG_2"/>
    <property type="match status" value="6"/>
</dbReference>
<gene>
    <name evidence="6" type="ORF">SAMN05444682_1182</name>
</gene>
<dbReference type="Gene3D" id="2.60.120.260">
    <property type="entry name" value="Galactose-binding domain-like"/>
    <property type="match status" value="1"/>
</dbReference>
<dbReference type="SUPFAM" id="SSF51126">
    <property type="entry name" value="Pectin lyase-like"/>
    <property type="match status" value="1"/>
</dbReference>
<proteinExistence type="predicted"/>
<protein>
    <submittedName>
        <fullName evidence="6">C-terminal domain of CHU protein family protein</fullName>
    </submittedName>
</protein>
<reference evidence="6 7" key="1">
    <citation type="submission" date="2016-10" db="EMBL/GenBank/DDBJ databases">
        <authorList>
            <person name="de Groot N.N."/>
        </authorList>
    </citation>
    <scope>NUCLEOTIDE SEQUENCE [LARGE SCALE GENOMIC DNA]</scope>
    <source>
        <strain evidence="6 7">RK1</strain>
    </source>
</reference>
<evidence type="ECO:0000256" key="3">
    <source>
        <dbReference type="SAM" id="MobiDB-lite"/>
    </source>
</evidence>
<dbReference type="InterPro" id="IPR041286">
    <property type="entry name" value="MBG_2"/>
</dbReference>
<dbReference type="STRING" id="1477437.SAMN05444682_1182"/>
<dbReference type="InterPro" id="IPR011050">
    <property type="entry name" value="Pectin_lyase_fold/virulence"/>
</dbReference>
<dbReference type="GO" id="GO:0004553">
    <property type="term" value="F:hydrolase activity, hydrolyzing O-glycosyl compounds"/>
    <property type="evidence" value="ECO:0007669"/>
    <property type="project" value="UniProtKB-ARBA"/>
</dbReference>
<dbReference type="SUPFAM" id="SSF49265">
    <property type="entry name" value="Fibronectin type III"/>
    <property type="match status" value="1"/>
</dbReference>
<dbReference type="SUPFAM" id="SSF49899">
    <property type="entry name" value="Concanavalin A-like lectins/glucanases"/>
    <property type="match status" value="1"/>
</dbReference>
<keyword evidence="2" id="KW-1015">Disulfide bond</keyword>
<dbReference type="EMBL" id="FOQO01000018">
    <property type="protein sequence ID" value="SFJ96018.1"/>
    <property type="molecule type" value="Genomic_DNA"/>
</dbReference>